<dbReference type="InterPro" id="IPR041698">
    <property type="entry name" value="Methyltransf_25"/>
</dbReference>
<comment type="caution">
    <text evidence="3">The sequence shown here is derived from an EMBL/GenBank/DDBJ whole genome shotgun (WGS) entry which is preliminary data.</text>
</comment>
<proteinExistence type="predicted"/>
<dbReference type="EMBL" id="JAVKGT010000022">
    <property type="protein sequence ID" value="MDR5712292.1"/>
    <property type="molecule type" value="Genomic_DNA"/>
</dbReference>
<dbReference type="Proteomes" id="UP001260872">
    <property type="component" value="Unassembled WGS sequence"/>
</dbReference>
<dbReference type="PANTHER" id="PTHR43464">
    <property type="entry name" value="METHYLTRANSFERASE"/>
    <property type="match status" value="1"/>
</dbReference>
<dbReference type="RefSeq" id="WP_310537671.1">
    <property type="nucleotide sequence ID" value="NZ_BAAAOC010000085.1"/>
</dbReference>
<evidence type="ECO:0000256" key="1">
    <source>
        <dbReference type="SAM" id="MobiDB-lite"/>
    </source>
</evidence>
<keyword evidence="3" id="KW-0489">Methyltransferase</keyword>
<name>A0ABU1FVC6_9MICC</name>
<feature type="domain" description="Methyltransferase" evidence="2">
    <location>
        <begin position="58"/>
        <end position="154"/>
    </location>
</feature>
<gene>
    <name evidence="3" type="ORF">RH857_09135</name>
</gene>
<sequence length="272" mass="29569">MSFPGMASGADSEPSASTTQGPWTEDPEFVRIYDLENQGLEDVGFYLELVRELGAARVADVGCGTGVLAVELARRGVQVEGVDPADAMLEVARERVAAAEVSSLVGLTQGTAAELASSSADAALMVGHVAQYFLQRADWQHALTECFRALVPGGRLAFESQNPSAVDLELWSEENTRETSPHPEGGEMTSWLEVTGVVTDDDGELITCRAHHLTADGRHLTAEETLRYRPWEILESSLREAGFEVESVWGDWDRSPLEEDSPEIIVVARKPK</sequence>
<dbReference type="Pfam" id="PF13649">
    <property type="entry name" value="Methyltransf_25"/>
    <property type="match status" value="1"/>
</dbReference>
<dbReference type="PANTHER" id="PTHR43464:SF83">
    <property type="entry name" value="MALONYL-[ACYL-CARRIER PROTEIN] O-METHYLTRANSFERASE"/>
    <property type="match status" value="1"/>
</dbReference>
<dbReference type="InterPro" id="IPR029063">
    <property type="entry name" value="SAM-dependent_MTases_sf"/>
</dbReference>
<evidence type="ECO:0000313" key="4">
    <source>
        <dbReference type="Proteomes" id="UP001260872"/>
    </source>
</evidence>
<dbReference type="CDD" id="cd02440">
    <property type="entry name" value="AdoMet_MTases"/>
    <property type="match status" value="1"/>
</dbReference>
<accession>A0ABU1FVC6</accession>
<evidence type="ECO:0000313" key="3">
    <source>
        <dbReference type="EMBL" id="MDR5712292.1"/>
    </source>
</evidence>
<keyword evidence="3" id="KW-0808">Transferase</keyword>
<reference evidence="4" key="1">
    <citation type="submission" date="2023-07" db="EMBL/GenBank/DDBJ databases">
        <title>Description of three actinobacteria isolated from air of manufacturing shop in a pharmaceutical factory.</title>
        <authorList>
            <person name="Zhang D.-F."/>
        </authorList>
    </citation>
    <scope>NUCLEOTIDE SEQUENCE [LARGE SCALE GENOMIC DNA]</scope>
    <source>
        <strain evidence="4">CCTCC AB 207010</strain>
    </source>
</reference>
<organism evidence="3 4">
    <name type="scientific">Nesterenkonia flava</name>
    <dbReference type="NCBI Taxonomy" id="469799"/>
    <lineage>
        <taxon>Bacteria</taxon>
        <taxon>Bacillati</taxon>
        <taxon>Actinomycetota</taxon>
        <taxon>Actinomycetes</taxon>
        <taxon>Micrococcales</taxon>
        <taxon>Micrococcaceae</taxon>
        <taxon>Nesterenkonia</taxon>
    </lineage>
</organism>
<feature type="region of interest" description="Disordered" evidence="1">
    <location>
        <begin position="1"/>
        <end position="24"/>
    </location>
</feature>
<dbReference type="GO" id="GO:0032259">
    <property type="term" value="P:methylation"/>
    <property type="evidence" value="ECO:0007669"/>
    <property type="project" value="UniProtKB-KW"/>
</dbReference>
<dbReference type="EC" id="2.1.1.-" evidence="3"/>
<dbReference type="Gene3D" id="3.40.50.150">
    <property type="entry name" value="Vaccinia Virus protein VP39"/>
    <property type="match status" value="1"/>
</dbReference>
<dbReference type="GO" id="GO:0008168">
    <property type="term" value="F:methyltransferase activity"/>
    <property type="evidence" value="ECO:0007669"/>
    <property type="project" value="UniProtKB-KW"/>
</dbReference>
<dbReference type="SUPFAM" id="SSF53335">
    <property type="entry name" value="S-adenosyl-L-methionine-dependent methyltransferases"/>
    <property type="match status" value="1"/>
</dbReference>
<keyword evidence="4" id="KW-1185">Reference proteome</keyword>
<evidence type="ECO:0000259" key="2">
    <source>
        <dbReference type="Pfam" id="PF13649"/>
    </source>
</evidence>
<protein>
    <submittedName>
        <fullName evidence="3">Class I SAM-dependent methyltransferase</fullName>
        <ecNumber evidence="3">2.1.1.-</ecNumber>
    </submittedName>
</protein>